<dbReference type="PIRSF" id="PIRSF000137">
    <property type="entry name" value="Alcohol_oxidase"/>
    <property type="match status" value="1"/>
</dbReference>
<dbReference type="PANTHER" id="PTHR11552">
    <property type="entry name" value="GLUCOSE-METHANOL-CHOLINE GMC OXIDOREDUCTASE"/>
    <property type="match status" value="1"/>
</dbReference>
<dbReference type="Pfam" id="PF00732">
    <property type="entry name" value="GMC_oxred_N"/>
    <property type="match status" value="1"/>
</dbReference>
<dbReference type="SUPFAM" id="SSF54373">
    <property type="entry name" value="FAD-linked reductases, C-terminal domain"/>
    <property type="match status" value="1"/>
</dbReference>
<evidence type="ECO:0000256" key="1">
    <source>
        <dbReference type="ARBA" id="ARBA00001974"/>
    </source>
</evidence>
<gene>
    <name evidence="7" type="ORF">LNINA_LOCUS6560</name>
</gene>
<dbReference type="AlphaFoldDB" id="A0AAV1JFP8"/>
<keyword evidence="8" id="KW-1185">Reference proteome</keyword>
<feature type="binding site" evidence="5">
    <location>
        <begin position="136"/>
        <end position="139"/>
    </location>
    <ligand>
        <name>FAD</name>
        <dbReference type="ChEBI" id="CHEBI:57692"/>
    </ligand>
</feature>
<dbReference type="Gene3D" id="3.30.560.10">
    <property type="entry name" value="Glucose Oxidase, domain 3"/>
    <property type="match status" value="1"/>
</dbReference>
<name>A0AAV1JFP8_9NEOP</name>
<dbReference type="Gene3D" id="3.50.50.60">
    <property type="entry name" value="FAD/NAD(P)-binding domain"/>
    <property type="match status" value="1"/>
</dbReference>
<evidence type="ECO:0000256" key="5">
    <source>
        <dbReference type="PIRSR" id="PIRSR000137-2"/>
    </source>
</evidence>
<feature type="binding site" evidence="5">
    <location>
        <position position="274"/>
    </location>
    <ligand>
        <name>FAD</name>
        <dbReference type="ChEBI" id="CHEBI:57692"/>
    </ligand>
</feature>
<evidence type="ECO:0000256" key="4">
    <source>
        <dbReference type="ARBA" id="ARBA00022827"/>
    </source>
</evidence>
<reference evidence="7 8" key="1">
    <citation type="submission" date="2023-11" db="EMBL/GenBank/DDBJ databases">
        <authorList>
            <person name="Okamura Y."/>
        </authorList>
    </citation>
    <scope>NUCLEOTIDE SEQUENCE [LARGE SCALE GENOMIC DNA]</scope>
</reference>
<keyword evidence="4 5" id="KW-0274">FAD</keyword>
<dbReference type="GO" id="GO:0016614">
    <property type="term" value="F:oxidoreductase activity, acting on CH-OH group of donors"/>
    <property type="evidence" value="ECO:0007669"/>
    <property type="project" value="InterPro"/>
</dbReference>
<protein>
    <recommendedName>
        <fullName evidence="6">Glucose-methanol-choline oxidoreductase N-terminal domain-containing protein</fullName>
    </recommendedName>
</protein>
<dbReference type="InterPro" id="IPR036188">
    <property type="entry name" value="FAD/NAD-bd_sf"/>
</dbReference>
<dbReference type="InterPro" id="IPR000172">
    <property type="entry name" value="GMC_OxRdtase_N"/>
</dbReference>
<comment type="cofactor">
    <cofactor evidence="1 5">
        <name>FAD</name>
        <dbReference type="ChEBI" id="CHEBI:57692"/>
    </cofactor>
</comment>
<dbReference type="InterPro" id="IPR012132">
    <property type="entry name" value="GMC_OxRdtase"/>
</dbReference>
<feature type="domain" description="Glucose-methanol-choline oxidoreductase N-terminal" evidence="6">
    <location>
        <begin position="310"/>
        <end position="324"/>
    </location>
</feature>
<sequence>MHCSQEPAFTTGAAPNIFTAAFNFFAATQCLQHDNFVPDPIQDGDKFDFIIVGAGSAGSVVANRLSEVGHWNILLLEAGIDPPFESYIPYLDVALLGSRFDWNYYTKSDNRTGLGNINNRIPWPRGKMLGGCSSINGMVYIRGRSPDYQRWVDAGNPSWTPQNVWRYFNKLENLQSERLLKNPYISHSYGHHGPLVIENYNSTYRKDTLHVLDAWNEMGFDNVQDINAQYGKGLGVSGIFTATVSNGRRQSTYEAYLKPARSRKNLKIVTNAYVTKVLINEDLEANGVEVDINGKKINVFAKKEVILSAGAINTPKLLMLSGIGPEEHLKSVGIPCKVDLPVGKRLQDHYMIPTFIYGDEPGFKNPVDQRFDELRYLYDGHGYLGQVSVTDIAAFFSRYPSAPYPEFQSHFVLVNKNALRSIPTSRFRTYRDYLAQSIGEFNSEKALYVFALHLLHPFSKGSIYLNSSNPYDDPIIEANYLSDPKDVKATITGLQMITNIVNTSYFKSINAFVHKLNLPECDHFEFKSNDYWKCYANYLIMTLYHPVGTASMGPTKEDSVVDNFLKVHGVRNLRVIDASVMPNLTSGNTNGPTIMIGEMSSDMIKADYLDS</sequence>
<evidence type="ECO:0000313" key="7">
    <source>
        <dbReference type="EMBL" id="CAK1547062.1"/>
    </source>
</evidence>
<dbReference type="SUPFAM" id="SSF51905">
    <property type="entry name" value="FAD/NAD(P)-binding domain"/>
    <property type="match status" value="1"/>
</dbReference>
<comment type="similarity">
    <text evidence="2">Belongs to the GMC oxidoreductase family.</text>
</comment>
<dbReference type="InterPro" id="IPR007867">
    <property type="entry name" value="GMC_OxRtase_C"/>
</dbReference>
<keyword evidence="3" id="KW-0285">Flavoprotein</keyword>
<comment type="caution">
    <text evidence="7">The sequence shown here is derived from an EMBL/GenBank/DDBJ whole genome shotgun (WGS) entry which is preliminary data.</text>
</comment>
<proteinExistence type="inferred from homology"/>
<evidence type="ECO:0000256" key="3">
    <source>
        <dbReference type="ARBA" id="ARBA00022630"/>
    </source>
</evidence>
<evidence type="ECO:0000259" key="6">
    <source>
        <dbReference type="PROSITE" id="PS00624"/>
    </source>
</evidence>
<dbReference type="Pfam" id="PF05199">
    <property type="entry name" value="GMC_oxred_C"/>
    <property type="match status" value="1"/>
</dbReference>
<dbReference type="GO" id="GO:0050660">
    <property type="term" value="F:flavin adenine dinucleotide binding"/>
    <property type="evidence" value="ECO:0007669"/>
    <property type="project" value="InterPro"/>
</dbReference>
<accession>A0AAV1JFP8</accession>
<dbReference type="PANTHER" id="PTHR11552:SF147">
    <property type="entry name" value="CHOLINE DEHYDROGENASE, MITOCHONDRIAL"/>
    <property type="match status" value="1"/>
</dbReference>
<dbReference type="Proteomes" id="UP001497472">
    <property type="component" value="Unassembled WGS sequence"/>
</dbReference>
<dbReference type="EMBL" id="CAVLEF010000009">
    <property type="protein sequence ID" value="CAK1547062.1"/>
    <property type="molecule type" value="Genomic_DNA"/>
</dbReference>
<dbReference type="PROSITE" id="PS00624">
    <property type="entry name" value="GMC_OXRED_2"/>
    <property type="match status" value="1"/>
</dbReference>
<evidence type="ECO:0000256" key="2">
    <source>
        <dbReference type="ARBA" id="ARBA00010790"/>
    </source>
</evidence>
<evidence type="ECO:0000313" key="8">
    <source>
        <dbReference type="Proteomes" id="UP001497472"/>
    </source>
</evidence>
<organism evidence="7 8">
    <name type="scientific">Leptosia nina</name>
    <dbReference type="NCBI Taxonomy" id="320188"/>
    <lineage>
        <taxon>Eukaryota</taxon>
        <taxon>Metazoa</taxon>
        <taxon>Ecdysozoa</taxon>
        <taxon>Arthropoda</taxon>
        <taxon>Hexapoda</taxon>
        <taxon>Insecta</taxon>
        <taxon>Pterygota</taxon>
        <taxon>Neoptera</taxon>
        <taxon>Endopterygota</taxon>
        <taxon>Lepidoptera</taxon>
        <taxon>Glossata</taxon>
        <taxon>Ditrysia</taxon>
        <taxon>Papilionoidea</taxon>
        <taxon>Pieridae</taxon>
        <taxon>Pierinae</taxon>
        <taxon>Leptosia</taxon>
    </lineage>
</organism>